<dbReference type="PANTHER" id="PTHR30086">
    <property type="entry name" value="ARGININE EXPORTER PROTEIN ARGO"/>
    <property type="match status" value="1"/>
</dbReference>
<evidence type="ECO:0000256" key="1">
    <source>
        <dbReference type="ARBA" id="ARBA00004651"/>
    </source>
</evidence>
<proteinExistence type="predicted"/>
<feature type="transmembrane region" description="Helical" evidence="6">
    <location>
        <begin position="116"/>
        <end position="141"/>
    </location>
</feature>
<name>A0ABU0J1V1_9HYPH</name>
<evidence type="ECO:0000256" key="3">
    <source>
        <dbReference type="ARBA" id="ARBA00022692"/>
    </source>
</evidence>
<dbReference type="EMBL" id="JAUSVX010000001">
    <property type="protein sequence ID" value="MDQ0468233.1"/>
    <property type="molecule type" value="Genomic_DNA"/>
</dbReference>
<dbReference type="PIRSF" id="PIRSF006324">
    <property type="entry name" value="LeuE"/>
    <property type="match status" value="1"/>
</dbReference>
<feature type="transmembrane region" description="Helical" evidence="6">
    <location>
        <begin position="45"/>
        <end position="69"/>
    </location>
</feature>
<evidence type="ECO:0000313" key="8">
    <source>
        <dbReference type="Proteomes" id="UP001242480"/>
    </source>
</evidence>
<feature type="transmembrane region" description="Helical" evidence="6">
    <location>
        <begin position="12"/>
        <end position="33"/>
    </location>
</feature>
<evidence type="ECO:0000256" key="5">
    <source>
        <dbReference type="ARBA" id="ARBA00023136"/>
    </source>
</evidence>
<feature type="transmembrane region" description="Helical" evidence="6">
    <location>
        <begin position="75"/>
        <end position="95"/>
    </location>
</feature>
<gene>
    <name evidence="7" type="ORF">QO011_001228</name>
</gene>
<feature type="transmembrane region" description="Helical" evidence="6">
    <location>
        <begin position="153"/>
        <end position="173"/>
    </location>
</feature>
<organism evidence="7 8">
    <name type="scientific">Labrys wisconsinensis</name>
    <dbReference type="NCBI Taxonomy" id="425677"/>
    <lineage>
        <taxon>Bacteria</taxon>
        <taxon>Pseudomonadati</taxon>
        <taxon>Pseudomonadota</taxon>
        <taxon>Alphaproteobacteria</taxon>
        <taxon>Hyphomicrobiales</taxon>
        <taxon>Xanthobacteraceae</taxon>
        <taxon>Labrys</taxon>
    </lineage>
</organism>
<dbReference type="InterPro" id="IPR001123">
    <property type="entry name" value="LeuE-type"/>
</dbReference>
<accession>A0ABU0J1V1</accession>
<keyword evidence="4 6" id="KW-1133">Transmembrane helix</keyword>
<sequence>MSFLPDIHTLLFYSLACLILFITPGPDMSLWLAKTLSGGRRGGTAAMLGTQVGCLCHTVFAAVGLSALLAASATAFTALKIVGALYLAWLAIDAIRSGSALNVKGDDRPPQSFWKTFAVGLGINLTNPKVVLFFLTFLPQFVTASDPHAPAKLLFLGLFFIAVNLPLAFALILGAERVIAWLKRRPRVLRGIDISFAGVFGFFAFKILTASAR</sequence>
<dbReference type="RefSeq" id="WP_307269030.1">
    <property type="nucleotide sequence ID" value="NZ_JAUSVX010000001.1"/>
</dbReference>
<keyword evidence="2" id="KW-1003">Cell membrane</keyword>
<keyword evidence="5 6" id="KW-0472">Membrane</keyword>
<keyword evidence="8" id="KW-1185">Reference proteome</keyword>
<dbReference type="PANTHER" id="PTHR30086:SF20">
    <property type="entry name" value="ARGININE EXPORTER PROTEIN ARGO-RELATED"/>
    <property type="match status" value="1"/>
</dbReference>
<dbReference type="Pfam" id="PF01810">
    <property type="entry name" value="LysE"/>
    <property type="match status" value="1"/>
</dbReference>
<evidence type="ECO:0000256" key="4">
    <source>
        <dbReference type="ARBA" id="ARBA00022989"/>
    </source>
</evidence>
<comment type="subcellular location">
    <subcellularLocation>
        <location evidence="1">Cell membrane</location>
        <topology evidence="1">Multi-pass membrane protein</topology>
    </subcellularLocation>
</comment>
<comment type="caution">
    <text evidence="7">The sequence shown here is derived from an EMBL/GenBank/DDBJ whole genome shotgun (WGS) entry which is preliminary data.</text>
</comment>
<evidence type="ECO:0000256" key="2">
    <source>
        <dbReference type="ARBA" id="ARBA00022475"/>
    </source>
</evidence>
<dbReference type="Proteomes" id="UP001242480">
    <property type="component" value="Unassembled WGS sequence"/>
</dbReference>
<protein>
    <submittedName>
        <fullName evidence="7">Threonine/homoserine/homoserine lactone efflux protein</fullName>
    </submittedName>
</protein>
<evidence type="ECO:0000256" key="6">
    <source>
        <dbReference type="SAM" id="Phobius"/>
    </source>
</evidence>
<feature type="transmembrane region" description="Helical" evidence="6">
    <location>
        <begin position="194"/>
        <end position="212"/>
    </location>
</feature>
<keyword evidence="3 6" id="KW-0812">Transmembrane</keyword>
<evidence type="ECO:0000313" key="7">
    <source>
        <dbReference type="EMBL" id="MDQ0468233.1"/>
    </source>
</evidence>
<reference evidence="7 8" key="1">
    <citation type="submission" date="2023-07" db="EMBL/GenBank/DDBJ databases">
        <title>Genomic Encyclopedia of Type Strains, Phase IV (KMG-IV): sequencing the most valuable type-strain genomes for metagenomic binning, comparative biology and taxonomic classification.</title>
        <authorList>
            <person name="Goeker M."/>
        </authorList>
    </citation>
    <scope>NUCLEOTIDE SEQUENCE [LARGE SCALE GENOMIC DNA]</scope>
    <source>
        <strain evidence="7 8">DSM 19619</strain>
    </source>
</reference>